<organism evidence="1 2">
    <name type="scientific">Penicillium thymicola</name>
    <dbReference type="NCBI Taxonomy" id="293382"/>
    <lineage>
        <taxon>Eukaryota</taxon>
        <taxon>Fungi</taxon>
        <taxon>Dikarya</taxon>
        <taxon>Ascomycota</taxon>
        <taxon>Pezizomycotina</taxon>
        <taxon>Eurotiomycetes</taxon>
        <taxon>Eurotiomycetidae</taxon>
        <taxon>Eurotiales</taxon>
        <taxon>Aspergillaceae</taxon>
        <taxon>Penicillium</taxon>
    </lineage>
</organism>
<dbReference type="EMBL" id="LACB01001087">
    <property type="protein sequence ID" value="KAJ9480795.1"/>
    <property type="molecule type" value="Genomic_DNA"/>
</dbReference>
<proteinExistence type="predicted"/>
<gene>
    <name evidence="1" type="ORF">VN97_g12732</name>
</gene>
<name>A0AAI9X1V4_PENTH</name>
<keyword evidence="2" id="KW-1185">Reference proteome</keyword>
<evidence type="ECO:0000313" key="2">
    <source>
        <dbReference type="Proteomes" id="UP001227192"/>
    </source>
</evidence>
<evidence type="ECO:0000313" key="1">
    <source>
        <dbReference type="EMBL" id="KAJ9480795.1"/>
    </source>
</evidence>
<sequence length="152" mass="17470">MKQAVLTSLCRNASFNKPTRLNIDLWSSDAGKVIIGIDVHHESYRLPDTILNDIPSEFRHNPILYLMGWKPGGEKHDLRIRLANALIKRDIILGATSYVPQHPSPIMLDVASILDEEWRSVPRPLTWKMQNAIQVPIVRKDKERDQDKVEDQ</sequence>
<reference evidence="1" key="2">
    <citation type="journal article" date="2016" name="Fungal Biol.">
        <title>Ochratoxin A production by Penicillium thymicola.</title>
        <authorList>
            <person name="Nguyen H.D.T."/>
            <person name="McMullin D.R."/>
            <person name="Ponomareva E."/>
            <person name="Riley R."/>
            <person name="Pomraning K.R."/>
            <person name="Baker S.E."/>
            <person name="Seifert K.A."/>
        </authorList>
    </citation>
    <scope>NUCLEOTIDE SEQUENCE</scope>
    <source>
        <strain evidence="1">DAOM 180753</strain>
    </source>
</reference>
<comment type="caution">
    <text evidence="1">The sequence shown here is derived from an EMBL/GenBank/DDBJ whole genome shotgun (WGS) entry which is preliminary data.</text>
</comment>
<dbReference type="AlphaFoldDB" id="A0AAI9X1V4"/>
<reference evidence="1" key="1">
    <citation type="submission" date="2015-06" db="EMBL/GenBank/DDBJ databases">
        <authorList>
            <person name="Nguyen H."/>
        </authorList>
    </citation>
    <scope>NUCLEOTIDE SEQUENCE</scope>
    <source>
        <strain evidence="1">DAOM 180753</strain>
    </source>
</reference>
<protein>
    <submittedName>
        <fullName evidence="1">Uncharacterized protein</fullName>
    </submittedName>
</protein>
<dbReference type="Proteomes" id="UP001227192">
    <property type="component" value="Unassembled WGS sequence"/>
</dbReference>
<accession>A0AAI9X1V4</accession>